<dbReference type="SUPFAM" id="SSF54373">
    <property type="entry name" value="FAD-linked reductases, C-terminal domain"/>
    <property type="match status" value="1"/>
</dbReference>
<keyword evidence="5" id="KW-0560">Oxidoreductase</keyword>
<dbReference type="PANTHER" id="PTHR43004">
    <property type="entry name" value="TRK SYSTEM POTASSIUM UPTAKE PROTEIN"/>
    <property type="match status" value="1"/>
</dbReference>
<feature type="domain" description="FAD-binding" evidence="4">
    <location>
        <begin position="16"/>
        <end position="357"/>
    </location>
</feature>
<comment type="caution">
    <text evidence="5">The sequence shown here is derived from an EMBL/GenBank/DDBJ whole genome shotgun (WGS) entry which is preliminary data.</text>
</comment>
<feature type="region of interest" description="Disordered" evidence="3">
    <location>
        <begin position="411"/>
        <end position="431"/>
    </location>
</feature>
<gene>
    <name evidence="5" type="ORF">H1R13_04720</name>
</gene>
<dbReference type="Gene3D" id="3.30.9.10">
    <property type="entry name" value="D-Amino Acid Oxidase, subunit A, domain 2"/>
    <property type="match status" value="1"/>
</dbReference>
<dbReference type="InterPro" id="IPR050641">
    <property type="entry name" value="RIFMO-like"/>
</dbReference>
<proteinExistence type="predicted"/>
<dbReference type="GO" id="GO:0018659">
    <property type="term" value="F:4-hydroxybenzoate 3-monooxygenase activity"/>
    <property type="evidence" value="ECO:0007669"/>
    <property type="project" value="UniProtKB-EC"/>
</dbReference>
<dbReference type="EC" id="1.14.13.2" evidence="5"/>
<accession>A0A7X1HWQ8</accession>
<dbReference type="AlphaFoldDB" id="A0A7X1HWQ8"/>
<evidence type="ECO:0000256" key="1">
    <source>
        <dbReference type="ARBA" id="ARBA00022630"/>
    </source>
</evidence>
<dbReference type="PRINTS" id="PR00420">
    <property type="entry name" value="RNGMNOXGNASE"/>
</dbReference>
<dbReference type="Pfam" id="PF01494">
    <property type="entry name" value="FAD_binding_3"/>
    <property type="match status" value="1"/>
</dbReference>
<dbReference type="Proteomes" id="UP000517694">
    <property type="component" value="Unassembled WGS sequence"/>
</dbReference>
<keyword evidence="1" id="KW-0285">Flavoprotein</keyword>
<keyword evidence="5" id="KW-0503">Monooxygenase</keyword>
<dbReference type="Gene3D" id="3.50.50.60">
    <property type="entry name" value="FAD/NAD(P)-binding domain"/>
    <property type="match status" value="1"/>
</dbReference>
<protein>
    <submittedName>
        <fullName evidence="5">4-hydroxybenzoate 3-monooxygenase</fullName>
        <ecNumber evidence="5">1.14.13.2</ecNumber>
    </submittedName>
</protein>
<sequence length="431" mass="46737">MTHTSPQPDSPAPERFPVVVLGAGPAGLTVANALRAASVDCLVLETESRQFVEQRPRAGVLEEPVVRGLERRGLAGNLLRRAGRHTACEFRFDGAAHRLAYADLTGRHHFVYPQPLLVTDLIREYADVRGGTLRFEVRDVALHDTDTDHPSVSYVCPETGRRRLVHCDFVAGCDGARGVSRSVLTARHARIARHDYGIGWLALLAETPPSADCVLFGVHPGGFAGQMPRSPEVTRFYLQCPPGDDPENWPHERVWSELRRRLAAAGTPPLAEGKLLEKRVLDMHDYVVEPMAAGRLFLAGDAAHLTAPIAAKGMNLALHDAFLLGDALVAYLTAGDDSGLAGYSAACLRRVWDYQEFSQWLSDVYHGASSGDPYRAGTTLARLRRLFASPAAASAFVEQYLGTADHYGDPAGVRPAGSGGRARLSRARAGR</sequence>
<dbReference type="InterPro" id="IPR036188">
    <property type="entry name" value="FAD/NAD-bd_sf"/>
</dbReference>
<dbReference type="NCBIfam" id="NF006091">
    <property type="entry name" value="PRK08243.1"/>
    <property type="match status" value="1"/>
</dbReference>
<reference evidence="5 6" key="1">
    <citation type="submission" date="2020-08" db="EMBL/GenBank/DDBJ databases">
        <title>Whole-Genome Sequence of French Clinical Streptomyces mexicanus Strain Q0842.</title>
        <authorList>
            <person name="Boxberger M."/>
            <person name="La Scola B."/>
        </authorList>
    </citation>
    <scope>NUCLEOTIDE SEQUENCE [LARGE SCALE GENOMIC DNA]</scope>
    <source>
        <strain evidence="5 6">Marseille-Q0842</strain>
    </source>
</reference>
<name>A0A7X1HWQ8_9ACTN</name>
<dbReference type="PANTHER" id="PTHR43004:SF3">
    <property type="entry name" value="P-HYDROXYBENZOATE HYDROXYLASE"/>
    <property type="match status" value="1"/>
</dbReference>
<evidence type="ECO:0000313" key="6">
    <source>
        <dbReference type="Proteomes" id="UP000517694"/>
    </source>
</evidence>
<dbReference type="RefSeq" id="WP_185946822.1">
    <property type="nucleotide sequence ID" value="NZ_JACMHY010000002.1"/>
</dbReference>
<organism evidence="5 6">
    <name type="scientific">Streptomyces mexicanus</name>
    <dbReference type="NCBI Taxonomy" id="178566"/>
    <lineage>
        <taxon>Bacteria</taxon>
        <taxon>Bacillati</taxon>
        <taxon>Actinomycetota</taxon>
        <taxon>Actinomycetes</taxon>
        <taxon>Kitasatosporales</taxon>
        <taxon>Streptomycetaceae</taxon>
        <taxon>Streptomyces</taxon>
    </lineage>
</organism>
<evidence type="ECO:0000259" key="4">
    <source>
        <dbReference type="Pfam" id="PF01494"/>
    </source>
</evidence>
<dbReference type="SUPFAM" id="SSF51905">
    <property type="entry name" value="FAD/NAD(P)-binding domain"/>
    <property type="match status" value="1"/>
</dbReference>
<dbReference type="EMBL" id="JACMHY010000002">
    <property type="protein sequence ID" value="MBC2864321.1"/>
    <property type="molecule type" value="Genomic_DNA"/>
</dbReference>
<dbReference type="InterPro" id="IPR002938">
    <property type="entry name" value="FAD-bd"/>
</dbReference>
<evidence type="ECO:0000256" key="2">
    <source>
        <dbReference type="ARBA" id="ARBA00022827"/>
    </source>
</evidence>
<evidence type="ECO:0000256" key="3">
    <source>
        <dbReference type="SAM" id="MobiDB-lite"/>
    </source>
</evidence>
<dbReference type="GO" id="GO:0071949">
    <property type="term" value="F:FAD binding"/>
    <property type="evidence" value="ECO:0007669"/>
    <property type="project" value="InterPro"/>
</dbReference>
<keyword evidence="6" id="KW-1185">Reference proteome</keyword>
<evidence type="ECO:0000313" key="5">
    <source>
        <dbReference type="EMBL" id="MBC2864321.1"/>
    </source>
</evidence>
<keyword evidence="2" id="KW-0274">FAD</keyword>